<dbReference type="AlphaFoldDB" id="A0AAW7JHQ6"/>
<dbReference type="SUPFAM" id="SSF55307">
    <property type="entry name" value="Tubulin C-terminal domain-like"/>
    <property type="match status" value="1"/>
</dbReference>
<dbReference type="Gene3D" id="3.40.50.1440">
    <property type="entry name" value="Tubulin/FtsZ, GTPase domain"/>
    <property type="match status" value="1"/>
</dbReference>
<evidence type="ECO:0000313" key="9">
    <source>
        <dbReference type="EMBL" id="MDN0022927.1"/>
    </source>
</evidence>
<accession>A0AAW7JHQ6</accession>
<evidence type="ECO:0000256" key="1">
    <source>
        <dbReference type="ARBA" id="ARBA00009690"/>
    </source>
</evidence>
<comment type="caution">
    <text evidence="10">The sequence shown here is derived from an EMBL/GenBank/DDBJ whole genome shotgun (WGS) entry which is preliminary data.</text>
</comment>
<reference evidence="10" key="2">
    <citation type="submission" date="2023-08" db="EMBL/GenBank/DDBJ databases">
        <title>Identification and characterization of horizontal gene transfer across gut microbiota members of farm animals based on homology search.</title>
        <authorList>
            <person name="Schwarzerova J."/>
            <person name="Nykrynova M."/>
            <person name="Jureckova K."/>
            <person name="Cejkova D."/>
            <person name="Rychlik I."/>
        </authorList>
    </citation>
    <scope>NUCLEOTIDE SEQUENCE</scope>
    <source>
        <strain evidence="10">ET15</strain>
        <strain evidence="9">ET37</strain>
    </source>
</reference>
<dbReference type="Pfam" id="PF00091">
    <property type="entry name" value="Tubulin"/>
    <property type="match status" value="1"/>
</dbReference>
<dbReference type="InterPro" id="IPR000158">
    <property type="entry name" value="Cell_div_FtsZ"/>
</dbReference>
<dbReference type="InterPro" id="IPR036525">
    <property type="entry name" value="Tubulin/FtsZ_GTPase_sf"/>
</dbReference>
<dbReference type="InterPro" id="IPR008280">
    <property type="entry name" value="Tub_FtsZ_C"/>
</dbReference>
<dbReference type="EMBL" id="JAUEIE010000007">
    <property type="protein sequence ID" value="MDN0022927.1"/>
    <property type="molecule type" value="Genomic_DNA"/>
</dbReference>
<keyword evidence="11" id="KW-1185">Reference proteome</keyword>
<feature type="domain" description="Tubulin/FtsZ GTPase" evidence="7">
    <location>
        <begin position="21"/>
        <end position="212"/>
    </location>
</feature>
<dbReference type="Proteomes" id="UP001168478">
    <property type="component" value="Unassembled WGS sequence"/>
</dbReference>
<organism evidence="10 12">
    <name type="scientific">Leyella lascolaii</name>
    <dbReference type="NCBI Taxonomy" id="1776379"/>
    <lineage>
        <taxon>Bacteria</taxon>
        <taxon>Pseudomonadati</taxon>
        <taxon>Bacteroidota</taxon>
        <taxon>Bacteroidia</taxon>
        <taxon>Bacteroidales</taxon>
        <taxon>Prevotellaceae</taxon>
        <taxon>Leyella</taxon>
    </lineage>
</organism>
<comment type="function">
    <text evidence="4">Essential cell division protein that forms a contractile ring structure (Z ring) at the future cell division site. The regulation of the ring assembly controls the timing and the location of cell division. One of the functions of the FtsZ ring is to recruit other cell division proteins to the septum to produce a new cell wall between the dividing cells. Binds GTP and shows GTPase activity.</text>
</comment>
<dbReference type="GO" id="GO:0032153">
    <property type="term" value="C:cell division site"/>
    <property type="evidence" value="ECO:0007669"/>
    <property type="project" value="UniProtKB-UniRule"/>
</dbReference>
<evidence type="ECO:0000313" key="12">
    <source>
        <dbReference type="Proteomes" id="UP001168478"/>
    </source>
</evidence>
<evidence type="ECO:0000313" key="11">
    <source>
        <dbReference type="Proteomes" id="UP001167831"/>
    </source>
</evidence>
<dbReference type="EMBL" id="JAUEIF010000005">
    <property type="protein sequence ID" value="MDN0025369.1"/>
    <property type="molecule type" value="Genomic_DNA"/>
</dbReference>
<gene>
    <name evidence="4 10" type="primary">ftsZ</name>
    <name evidence="9" type="ORF">QVN81_07840</name>
    <name evidence="10" type="ORF">QVN84_07545</name>
</gene>
<dbReference type="HAMAP" id="MF_00909">
    <property type="entry name" value="FtsZ"/>
    <property type="match status" value="1"/>
</dbReference>
<dbReference type="InterPro" id="IPR003008">
    <property type="entry name" value="Tubulin_FtsZ_GTPase"/>
</dbReference>
<dbReference type="GO" id="GO:0051258">
    <property type="term" value="P:protein polymerization"/>
    <property type="evidence" value="ECO:0007669"/>
    <property type="project" value="UniProtKB-UniRule"/>
</dbReference>
<feature type="binding site" evidence="4">
    <location>
        <position position="149"/>
    </location>
    <ligand>
        <name>GTP</name>
        <dbReference type="ChEBI" id="CHEBI:37565"/>
    </ligand>
</feature>
<dbReference type="GO" id="GO:0000917">
    <property type="term" value="P:division septum assembly"/>
    <property type="evidence" value="ECO:0007669"/>
    <property type="project" value="UniProtKB-KW"/>
</dbReference>
<dbReference type="InterPro" id="IPR037103">
    <property type="entry name" value="Tubulin/FtsZ-like_C"/>
</dbReference>
<dbReference type="CDD" id="cd02201">
    <property type="entry name" value="FtsZ_type1"/>
    <property type="match status" value="1"/>
</dbReference>
<feature type="compositionally biased region" description="Basic and acidic residues" evidence="6">
    <location>
        <begin position="388"/>
        <end position="404"/>
    </location>
</feature>
<keyword evidence="4 10" id="KW-0132">Cell division</keyword>
<keyword evidence="4" id="KW-0717">Septation</keyword>
<evidence type="ECO:0000256" key="4">
    <source>
        <dbReference type="HAMAP-Rule" id="MF_00909"/>
    </source>
</evidence>
<dbReference type="Proteomes" id="UP001167831">
    <property type="component" value="Unassembled WGS sequence"/>
</dbReference>
<proteinExistence type="inferred from homology"/>
<dbReference type="SMART" id="SM00865">
    <property type="entry name" value="Tubulin_C"/>
    <property type="match status" value="1"/>
</dbReference>
<evidence type="ECO:0000259" key="7">
    <source>
        <dbReference type="SMART" id="SM00864"/>
    </source>
</evidence>
<feature type="binding site" evidence="4">
    <location>
        <position position="145"/>
    </location>
    <ligand>
        <name>GTP</name>
        <dbReference type="ChEBI" id="CHEBI:37565"/>
    </ligand>
</feature>
<evidence type="ECO:0000256" key="2">
    <source>
        <dbReference type="ARBA" id="ARBA00022741"/>
    </source>
</evidence>
<feature type="binding site" evidence="4">
    <location>
        <begin position="29"/>
        <end position="33"/>
    </location>
    <ligand>
        <name>GTP</name>
        <dbReference type="ChEBI" id="CHEBI:37565"/>
    </ligand>
</feature>
<dbReference type="GO" id="GO:0003924">
    <property type="term" value="F:GTPase activity"/>
    <property type="evidence" value="ECO:0007669"/>
    <property type="project" value="UniProtKB-UniRule"/>
</dbReference>
<feature type="binding site" evidence="4">
    <location>
        <begin position="114"/>
        <end position="116"/>
    </location>
    <ligand>
        <name>GTP</name>
        <dbReference type="ChEBI" id="CHEBI:37565"/>
    </ligand>
</feature>
<name>A0AAW7JHQ6_9BACT</name>
<feature type="binding site" evidence="4">
    <location>
        <position position="194"/>
    </location>
    <ligand>
        <name>GTP</name>
        <dbReference type="ChEBI" id="CHEBI:37565"/>
    </ligand>
</feature>
<keyword evidence="3 4" id="KW-0342">GTP-binding</keyword>
<dbReference type="GO" id="GO:0043093">
    <property type="term" value="P:FtsZ-dependent cytokinesis"/>
    <property type="evidence" value="ECO:0007669"/>
    <property type="project" value="UniProtKB-UniRule"/>
</dbReference>
<evidence type="ECO:0000256" key="3">
    <source>
        <dbReference type="ARBA" id="ARBA00023134"/>
    </source>
</evidence>
<dbReference type="GO" id="GO:0005737">
    <property type="term" value="C:cytoplasm"/>
    <property type="evidence" value="ECO:0007669"/>
    <property type="project" value="UniProtKB-SubCell"/>
</dbReference>
<dbReference type="PANTHER" id="PTHR30314:SF3">
    <property type="entry name" value="MITOCHONDRIAL DIVISION PROTEIN FSZA"/>
    <property type="match status" value="1"/>
</dbReference>
<dbReference type="GO" id="GO:0005525">
    <property type="term" value="F:GTP binding"/>
    <property type="evidence" value="ECO:0007669"/>
    <property type="project" value="UniProtKB-UniRule"/>
</dbReference>
<comment type="subcellular location">
    <subcellularLocation>
        <location evidence="4">Cytoplasm</location>
    </subcellularLocation>
    <text evidence="4">Assembles at midcell at the inner surface of the cytoplasmic membrane.</text>
</comment>
<dbReference type="InterPro" id="IPR045061">
    <property type="entry name" value="FtsZ/CetZ"/>
</dbReference>
<dbReference type="SMART" id="SM00864">
    <property type="entry name" value="Tubulin"/>
    <property type="match status" value="1"/>
</dbReference>
<dbReference type="PANTHER" id="PTHR30314">
    <property type="entry name" value="CELL DIVISION PROTEIN FTSZ-RELATED"/>
    <property type="match status" value="1"/>
</dbReference>
<feature type="domain" description="Tubulin/FtsZ 2-layer sandwich" evidence="8">
    <location>
        <begin position="214"/>
        <end position="333"/>
    </location>
</feature>
<comment type="subunit">
    <text evidence="4">Homodimer. Polymerizes to form a dynamic ring structure in a strictly GTP-dependent manner. Interacts directly with several other division proteins.</text>
</comment>
<dbReference type="Gene3D" id="3.30.1330.20">
    <property type="entry name" value="Tubulin/FtsZ, C-terminal domain"/>
    <property type="match status" value="1"/>
</dbReference>
<keyword evidence="4" id="KW-0131">Cell cycle</keyword>
<dbReference type="NCBIfam" id="TIGR00065">
    <property type="entry name" value="ftsZ"/>
    <property type="match status" value="1"/>
</dbReference>
<evidence type="ECO:0000256" key="6">
    <source>
        <dbReference type="SAM" id="MobiDB-lite"/>
    </source>
</evidence>
<dbReference type="InterPro" id="IPR024757">
    <property type="entry name" value="FtsZ_C"/>
</dbReference>
<keyword evidence="2 4" id="KW-0547">Nucleotide-binding</keyword>
<keyword evidence="4" id="KW-0963">Cytoplasm</keyword>
<sequence length="429" mass="47381">MDGNVELLDFPIPEDLSKRKIIKVVGVGGGGCNAASNMFREGIDGVSFCVCDTNTSSLNSSPVPHKVLLGKTGLGAGADPERGRKEAELNTEELKRLFSDGTQMAFITAGMGSGTGTGAAPFVAGVARQMGILTIGIVTLPFYFEKRRKILKALKGLEEMRKNVDALLIINNQQICNVYNSEHIPVTEAFRRADQVLCNATRSISELITITGNIDTDFRDVETTMRNGGGAIMAMGRASGQHRVEKAFEDALNSPLLYGSDIDKAQRILFNIYTSSEAELYVDEMDEIDAFTDSLNPDIDVIWGIARDDSLGQDVKLTILATGFENRLWDEEKMKELDLTDGEYLNMIIEKLYGKGRRQTKRNTVETTPADICEAAADTENSDGQECGDARNDDDNVMKDELPSSRHIVEKMKEYWRKFSTTIFEDHDE</sequence>
<reference evidence="10" key="1">
    <citation type="submission" date="2023-06" db="EMBL/GenBank/DDBJ databases">
        <authorList>
            <person name="Zeman M."/>
            <person name="Kubasova T."/>
            <person name="Jahodarova E."/>
            <person name="Nykrynova M."/>
            <person name="Rychlik I."/>
        </authorList>
    </citation>
    <scope>NUCLEOTIDE SEQUENCE</scope>
    <source>
        <strain evidence="10">ET15</strain>
        <strain evidence="9">ET37</strain>
    </source>
</reference>
<evidence type="ECO:0000313" key="10">
    <source>
        <dbReference type="EMBL" id="MDN0025369.1"/>
    </source>
</evidence>
<comment type="similarity">
    <text evidence="1 4">Belongs to the FtsZ family.</text>
</comment>
<dbReference type="PRINTS" id="PR00423">
    <property type="entry name" value="CELLDVISFTSZ"/>
</dbReference>
<evidence type="ECO:0000259" key="8">
    <source>
        <dbReference type="SMART" id="SM00865"/>
    </source>
</evidence>
<dbReference type="Pfam" id="PF12327">
    <property type="entry name" value="FtsZ_C"/>
    <property type="match status" value="1"/>
</dbReference>
<protein>
    <recommendedName>
        <fullName evidence="4 5">Cell division protein FtsZ</fullName>
    </recommendedName>
</protein>
<evidence type="ECO:0000256" key="5">
    <source>
        <dbReference type="NCBIfam" id="TIGR00065"/>
    </source>
</evidence>
<dbReference type="RefSeq" id="WP_273531327.1">
    <property type="nucleotide sequence ID" value="NZ_CALUKV010000005.1"/>
</dbReference>
<dbReference type="SUPFAM" id="SSF52490">
    <property type="entry name" value="Tubulin nucleotide-binding domain-like"/>
    <property type="match status" value="1"/>
</dbReference>
<feature type="region of interest" description="Disordered" evidence="6">
    <location>
        <begin position="377"/>
        <end position="404"/>
    </location>
</feature>
<dbReference type="InterPro" id="IPR018316">
    <property type="entry name" value="Tubulin/FtsZ_2-layer-sand-dom"/>
</dbReference>